<dbReference type="PROSITE" id="PS50883">
    <property type="entry name" value="EAL"/>
    <property type="match status" value="1"/>
</dbReference>
<proteinExistence type="predicted"/>
<dbReference type="CDD" id="cd01948">
    <property type="entry name" value="EAL"/>
    <property type="match status" value="1"/>
</dbReference>
<accession>A0A4R5Q8K1</accession>
<keyword evidence="3" id="KW-1185">Reference proteome</keyword>
<evidence type="ECO:0000313" key="2">
    <source>
        <dbReference type="EMBL" id="TDH58839.1"/>
    </source>
</evidence>
<dbReference type="PANTHER" id="PTHR33121:SF15">
    <property type="entry name" value="BLUE LIGHT- AND TEMPERATURE-REGULATED ANTIREPRESSOR BLUF"/>
    <property type="match status" value="1"/>
</dbReference>
<feature type="domain" description="EAL" evidence="1">
    <location>
        <begin position="6"/>
        <end position="264"/>
    </location>
</feature>
<dbReference type="InterPro" id="IPR001633">
    <property type="entry name" value="EAL_dom"/>
</dbReference>
<dbReference type="Proteomes" id="UP000295096">
    <property type="component" value="Unassembled WGS sequence"/>
</dbReference>
<dbReference type="GO" id="GO:0071111">
    <property type="term" value="F:cyclic-guanylate-specific phosphodiesterase activity"/>
    <property type="evidence" value="ECO:0007669"/>
    <property type="project" value="InterPro"/>
</dbReference>
<dbReference type="OrthoDB" id="9793210at2"/>
<dbReference type="SMART" id="SM00052">
    <property type="entry name" value="EAL"/>
    <property type="match status" value="1"/>
</dbReference>
<dbReference type="AlphaFoldDB" id="A0A4R5Q8K1"/>
<sequence>MAIERPRRPAGSATTACEGCGTGHGLGFKLATAFQPIIDADRGGATLAHEALVRGPDGQGAAWVLDQVPPAAVYALDKACRIAAIEEASRLGLPATGAKLSLNILPNAILDPVTCMRSTLAAAKRLGFPTGLLIFEVSEREKVTDPRHLQSIIQTYRAMGFTLAIDDFGAGNAGLALLADLRVDLVKLDMGLVRGCDTDRRRRVILASTVQACRELGIAVIAEGIETRDEYVALRGIGIGLFQGYLFARPGFRTLPAATLPASLSSAAGPARG</sequence>
<dbReference type="Gene3D" id="3.20.20.450">
    <property type="entry name" value="EAL domain"/>
    <property type="match status" value="1"/>
</dbReference>
<protein>
    <submittedName>
        <fullName evidence="2">EAL domain-containing protein</fullName>
    </submittedName>
</protein>
<dbReference type="InterPro" id="IPR050706">
    <property type="entry name" value="Cyclic-di-GMP_PDE-like"/>
</dbReference>
<dbReference type="InterPro" id="IPR035919">
    <property type="entry name" value="EAL_sf"/>
</dbReference>
<dbReference type="PANTHER" id="PTHR33121">
    <property type="entry name" value="CYCLIC DI-GMP PHOSPHODIESTERASE PDEF"/>
    <property type="match status" value="1"/>
</dbReference>
<dbReference type="Pfam" id="PF00563">
    <property type="entry name" value="EAL"/>
    <property type="match status" value="1"/>
</dbReference>
<dbReference type="EMBL" id="SMSJ01000094">
    <property type="protein sequence ID" value="TDH58839.1"/>
    <property type="molecule type" value="Genomic_DNA"/>
</dbReference>
<evidence type="ECO:0000313" key="3">
    <source>
        <dbReference type="Proteomes" id="UP000295096"/>
    </source>
</evidence>
<comment type="caution">
    <text evidence="2">The sequence shown here is derived from an EMBL/GenBank/DDBJ whole genome shotgun (WGS) entry which is preliminary data.</text>
</comment>
<evidence type="ECO:0000259" key="1">
    <source>
        <dbReference type="PROSITE" id="PS50883"/>
    </source>
</evidence>
<dbReference type="SUPFAM" id="SSF141868">
    <property type="entry name" value="EAL domain-like"/>
    <property type="match status" value="1"/>
</dbReference>
<organism evidence="2 3">
    <name type="scientific">Dankookia rubra</name>
    <dbReference type="NCBI Taxonomy" id="1442381"/>
    <lineage>
        <taxon>Bacteria</taxon>
        <taxon>Pseudomonadati</taxon>
        <taxon>Pseudomonadota</taxon>
        <taxon>Alphaproteobacteria</taxon>
        <taxon>Acetobacterales</taxon>
        <taxon>Roseomonadaceae</taxon>
        <taxon>Dankookia</taxon>
    </lineage>
</organism>
<name>A0A4R5Q8K1_9PROT</name>
<dbReference type="RefSeq" id="WP_133292347.1">
    <property type="nucleotide sequence ID" value="NZ_SMSJ01000094.1"/>
</dbReference>
<reference evidence="2 3" key="1">
    <citation type="journal article" date="2016" name="J. Microbiol.">
        <title>Dankookia rubra gen. nov., sp. nov., an alphaproteobacterium isolated from sediment of a shallow stream.</title>
        <authorList>
            <person name="Kim W.H."/>
            <person name="Kim D.H."/>
            <person name="Kang K."/>
            <person name="Ahn T.Y."/>
        </authorList>
    </citation>
    <scope>NUCLEOTIDE SEQUENCE [LARGE SCALE GENOMIC DNA]</scope>
    <source>
        <strain evidence="2 3">JCM30602</strain>
    </source>
</reference>
<gene>
    <name evidence="2" type="ORF">E2C06_30485</name>
</gene>